<evidence type="ECO:0000256" key="16">
    <source>
        <dbReference type="ARBA" id="ARBA00034104"/>
    </source>
</evidence>
<dbReference type="CDD" id="cd15293">
    <property type="entry name" value="7tmC_GPR158-like"/>
    <property type="match status" value="1"/>
</dbReference>
<evidence type="ECO:0000256" key="4">
    <source>
        <dbReference type="ARBA" id="ARBA00022692"/>
    </source>
</evidence>
<keyword evidence="13" id="KW-0807">Transducer</keyword>
<reference evidence="22" key="1">
    <citation type="submission" date="2025-08" db="UniProtKB">
        <authorList>
            <consortium name="RefSeq"/>
        </authorList>
    </citation>
    <scope>IDENTIFICATION</scope>
    <source>
        <tissue evidence="22">Tentacle</tissue>
    </source>
</reference>
<name>A0A6P8HZF1_ACTTE</name>
<feature type="transmembrane region" description="Helical" evidence="18">
    <location>
        <begin position="635"/>
        <end position="655"/>
    </location>
</feature>
<gene>
    <name evidence="22" type="primary">LOC116297637</name>
</gene>
<evidence type="ECO:0000256" key="7">
    <source>
        <dbReference type="ARBA" id="ARBA00023018"/>
    </source>
</evidence>
<keyword evidence="9 18" id="KW-0472">Membrane</keyword>
<feature type="transmembrane region" description="Helical" evidence="18">
    <location>
        <begin position="524"/>
        <end position="545"/>
    </location>
</feature>
<keyword evidence="15" id="KW-0966">Cell projection</keyword>
<protein>
    <submittedName>
        <fullName evidence="22">Probable G-protein coupled receptor CG31760</fullName>
    </submittedName>
</protein>
<evidence type="ECO:0000256" key="15">
    <source>
        <dbReference type="ARBA" id="ARBA00023273"/>
    </source>
</evidence>
<evidence type="ECO:0000256" key="6">
    <source>
        <dbReference type="ARBA" id="ARBA00022989"/>
    </source>
</evidence>
<dbReference type="InterPro" id="IPR000337">
    <property type="entry name" value="GPCR_3"/>
</dbReference>
<dbReference type="InterPro" id="IPR054714">
    <property type="entry name" value="GPR158_179_extracellular"/>
</dbReference>
<feature type="transmembrane region" description="Helical" evidence="18">
    <location>
        <begin position="609"/>
        <end position="629"/>
    </location>
</feature>
<dbReference type="GO" id="GO:0004930">
    <property type="term" value="F:G protein-coupled receptor activity"/>
    <property type="evidence" value="ECO:0007669"/>
    <property type="project" value="UniProtKB-KW"/>
</dbReference>
<keyword evidence="11 22" id="KW-0675">Receptor</keyword>
<feature type="region of interest" description="Disordered" evidence="17">
    <location>
        <begin position="752"/>
        <end position="781"/>
    </location>
</feature>
<evidence type="ECO:0000256" key="13">
    <source>
        <dbReference type="ARBA" id="ARBA00023224"/>
    </source>
</evidence>
<evidence type="ECO:0000313" key="22">
    <source>
        <dbReference type="RefSeq" id="XP_031561759.1"/>
    </source>
</evidence>
<evidence type="ECO:0000256" key="2">
    <source>
        <dbReference type="ARBA" id="ARBA00007242"/>
    </source>
</evidence>
<feature type="transmembrane region" description="Helical" evidence="18">
    <location>
        <begin position="417"/>
        <end position="440"/>
    </location>
</feature>
<evidence type="ECO:0000256" key="10">
    <source>
        <dbReference type="ARBA" id="ARBA00023157"/>
    </source>
</evidence>
<evidence type="ECO:0000256" key="3">
    <source>
        <dbReference type="ARBA" id="ARBA00022475"/>
    </source>
</evidence>
<evidence type="ECO:0000256" key="8">
    <source>
        <dbReference type="ARBA" id="ARBA00023040"/>
    </source>
</evidence>
<keyword evidence="14" id="KW-0628">Postsynaptic cell membrane</keyword>
<proteinExistence type="inferred from homology"/>
<comment type="similarity">
    <text evidence="2">Belongs to the G-protein coupled receptor 3 family.</text>
</comment>
<dbReference type="CDD" id="cd00054">
    <property type="entry name" value="EGF_CA"/>
    <property type="match status" value="1"/>
</dbReference>
<feature type="signal peptide" evidence="19">
    <location>
        <begin position="1"/>
        <end position="23"/>
    </location>
</feature>
<feature type="transmembrane region" description="Helical" evidence="18">
    <location>
        <begin position="568"/>
        <end position="589"/>
    </location>
</feature>
<dbReference type="PROSITE" id="PS50259">
    <property type="entry name" value="G_PROTEIN_RECEP_F3_4"/>
    <property type="match status" value="1"/>
</dbReference>
<evidence type="ECO:0000256" key="19">
    <source>
        <dbReference type="SAM" id="SignalP"/>
    </source>
</evidence>
<dbReference type="PANTHER" id="PTHR32546">
    <property type="entry name" value="G-PROTEIN COUPLED RECEPTOR 158-RELATED"/>
    <property type="match status" value="1"/>
</dbReference>
<evidence type="ECO:0000256" key="5">
    <source>
        <dbReference type="ARBA" id="ARBA00022729"/>
    </source>
</evidence>
<feature type="region of interest" description="Disordered" evidence="17">
    <location>
        <begin position="32"/>
        <end position="59"/>
    </location>
</feature>
<feature type="transmembrane region" description="Helical" evidence="18">
    <location>
        <begin position="452"/>
        <end position="472"/>
    </location>
</feature>
<keyword evidence="5 19" id="KW-0732">Signal</keyword>
<dbReference type="PRINTS" id="PR00248">
    <property type="entry name" value="GPCRMGR"/>
</dbReference>
<dbReference type="OrthoDB" id="2129233at2759"/>
<evidence type="ECO:0000256" key="12">
    <source>
        <dbReference type="ARBA" id="ARBA00023180"/>
    </source>
</evidence>
<dbReference type="Pfam" id="PF22572">
    <property type="entry name" value="GPR158_179_EC"/>
    <property type="match status" value="1"/>
</dbReference>
<dbReference type="InParanoid" id="A0A6P8HZF1"/>
<sequence length="781" mass="88736">MYINKAYKILIATLLVLRYAVDAKVEDRENTDSASHLFDPMDSNGDPSVVNPSRPQIEDTRPSVFGMTAREALRIIDKIRLEDSDCEKMLETRSMEVLRIKYENTVYNRQAEIAIRTANLVTDILPTGSTKSLPGQPSKSVLLSNNDILYSIVRNNVESDSLIFGSAVIFNNYPNFGTWYAPYAYGNLNDPFIKVKDLSTTWSYLHELFVNFVKAKSLGRPFPQRTTYFFPRYNKTSDKPQVNLTHFFVESLDGLWTRPYYECTTSRAWQITYTAPIIGNWTSGAKPSFMGVTTIDIELTNVDINQCDRDSGGPFQFEVFIGTHRCKNFTTMCVHTKGLGFQAGSYKCVCRPGFYFPVNFARKNWFNGSEVEKLAQDNRSIYYTNPDSFECLPCREGCVTCVDDSPCVVTLNWPLRYALTSITIVAVLIALGTVGVVIFYREIKVIKSASPQFLCIILLGSILMYLEIVVLFPQAEELLCIVRLWLRHLGFGLAYTSLLLKTWRIAVIFRVKSAQKIRLTDRHLLTRLAPILAVYLVYLLAWSLAASNRVLEHKDTQDRKFYECAVDWWDHAILIFEVLFLLWGIRLCYNVRKAPSAFNESKFISWSIYNMFVVTFFLKIARLFITSVAGPDMNYLIEFFRVQFTVSVLIGLVFIPKIFRIIKGRGDMFDTSGKIASIKGAALNMKNMTSGISSEGTVNIAQENDDLKAEIRKLYSQLEQIKTSNMEAGNRHLSKSTSNIYDTSASFSSLGTSYANPNATPRRSRRNQRLSPAAELASDYV</sequence>
<feature type="chain" id="PRO_5028416292" evidence="19">
    <location>
        <begin position="24"/>
        <end position="781"/>
    </location>
</feature>
<keyword evidence="12" id="KW-0325">Glycoprotein</keyword>
<feature type="compositionally biased region" description="Polar residues" evidence="17">
    <location>
        <begin position="752"/>
        <end position="761"/>
    </location>
</feature>
<dbReference type="Proteomes" id="UP000515163">
    <property type="component" value="Unplaced"/>
</dbReference>
<evidence type="ECO:0000313" key="21">
    <source>
        <dbReference type="Proteomes" id="UP000515163"/>
    </source>
</evidence>
<evidence type="ECO:0000256" key="9">
    <source>
        <dbReference type="ARBA" id="ARBA00023136"/>
    </source>
</evidence>
<comment type="subcellular location">
    <subcellularLocation>
        <location evidence="1">Cell projection</location>
        <location evidence="1">Neuron projection</location>
    </subcellularLocation>
    <subcellularLocation>
        <location evidence="16">Postsynaptic cell membrane</location>
        <topology evidence="16">Multi-pass membrane protein</topology>
    </subcellularLocation>
</comment>
<evidence type="ECO:0000256" key="17">
    <source>
        <dbReference type="SAM" id="MobiDB-lite"/>
    </source>
</evidence>
<dbReference type="InterPro" id="IPR017978">
    <property type="entry name" value="GPCR_3_C"/>
</dbReference>
<dbReference type="Pfam" id="PF00003">
    <property type="entry name" value="7tm_3"/>
    <property type="match status" value="1"/>
</dbReference>
<dbReference type="GO" id="GO:0043005">
    <property type="term" value="C:neuron projection"/>
    <property type="evidence" value="ECO:0007669"/>
    <property type="project" value="UniProtKB-SubCell"/>
</dbReference>
<keyword evidence="3" id="KW-1003">Cell membrane</keyword>
<evidence type="ECO:0000256" key="18">
    <source>
        <dbReference type="SAM" id="Phobius"/>
    </source>
</evidence>
<evidence type="ECO:0000259" key="20">
    <source>
        <dbReference type="PROSITE" id="PS50259"/>
    </source>
</evidence>
<accession>A0A6P8HZF1</accession>
<dbReference type="GO" id="GO:0045211">
    <property type="term" value="C:postsynaptic membrane"/>
    <property type="evidence" value="ECO:0007669"/>
    <property type="project" value="UniProtKB-SubCell"/>
</dbReference>
<dbReference type="RefSeq" id="XP_031561759.1">
    <property type="nucleotide sequence ID" value="XM_031705899.1"/>
</dbReference>
<organism evidence="21 22">
    <name type="scientific">Actinia tenebrosa</name>
    <name type="common">Australian red waratah sea anemone</name>
    <dbReference type="NCBI Taxonomy" id="6105"/>
    <lineage>
        <taxon>Eukaryota</taxon>
        <taxon>Metazoa</taxon>
        <taxon>Cnidaria</taxon>
        <taxon>Anthozoa</taxon>
        <taxon>Hexacorallia</taxon>
        <taxon>Actiniaria</taxon>
        <taxon>Actiniidae</taxon>
        <taxon>Actinia</taxon>
    </lineage>
</organism>
<keyword evidence="10" id="KW-1015">Disulfide bond</keyword>
<dbReference type="KEGG" id="aten:116297637"/>
<feature type="domain" description="G-protein coupled receptors family 3 profile" evidence="20">
    <location>
        <begin position="415"/>
        <end position="662"/>
    </location>
</feature>
<keyword evidence="4 18" id="KW-0812">Transmembrane</keyword>
<dbReference type="Gene3D" id="3.30.450.20">
    <property type="entry name" value="PAS domain"/>
    <property type="match status" value="1"/>
</dbReference>
<keyword evidence="21" id="KW-1185">Reference proteome</keyword>
<keyword evidence="7" id="KW-0770">Synapse</keyword>
<evidence type="ECO:0000256" key="11">
    <source>
        <dbReference type="ARBA" id="ARBA00023170"/>
    </source>
</evidence>
<dbReference type="AlphaFoldDB" id="A0A6P8HZF1"/>
<dbReference type="PANTHER" id="PTHR32546:SF29">
    <property type="entry name" value="G-PROTEIN COUPLED RECEPTORS FAMILY 3 PROFILE DOMAIN-CONTAINING PROTEIN"/>
    <property type="match status" value="1"/>
</dbReference>
<dbReference type="GeneID" id="116297637"/>
<dbReference type="InterPro" id="IPR043458">
    <property type="entry name" value="GPR158/179"/>
</dbReference>
<keyword evidence="6 18" id="KW-1133">Transmembrane helix</keyword>
<keyword evidence="8" id="KW-0297">G-protein coupled receptor</keyword>
<feature type="transmembrane region" description="Helical" evidence="18">
    <location>
        <begin position="484"/>
        <end position="503"/>
    </location>
</feature>
<evidence type="ECO:0000256" key="1">
    <source>
        <dbReference type="ARBA" id="ARBA00004487"/>
    </source>
</evidence>
<evidence type="ECO:0000256" key="14">
    <source>
        <dbReference type="ARBA" id="ARBA00023257"/>
    </source>
</evidence>